<gene>
    <name evidence="1" type="ORF">SCHCODRAFT_103478</name>
</gene>
<dbReference type="VEuPathDB" id="FungiDB:SCHCODRAFT_02567852"/>
<dbReference type="OrthoDB" id="10295558at2759"/>
<reference evidence="1 2" key="1">
    <citation type="journal article" date="2010" name="Nat. Biotechnol.">
        <title>Genome sequence of the model mushroom Schizophyllum commune.</title>
        <authorList>
            <person name="Ohm R.A."/>
            <person name="de Jong J.F."/>
            <person name="Lugones L.G."/>
            <person name="Aerts A."/>
            <person name="Kothe E."/>
            <person name="Stajich J.E."/>
            <person name="de Vries R.P."/>
            <person name="Record E."/>
            <person name="Levasseur A."/>
            <person name="Baker S.E."/>
            <person name="Bartholomew K.A."/>
            <person name="Coutinho P.M."/>
            <person name="Erdmann S."/>
            <person name="Fowler T.J."/>
            <person name="Gathman A.C."/>
            <person name="Lombard V."/>
            <person name="Henrissat B."/>
            <person name="Knabe N."/>
            <person name="Kuees U."/>
            <person name="Lilly W.W."/>
            <person name="Lindquist E."/>
            <person name="Lucas S."/>
            <person name="Magnuson J.K."/>
            <person name="Piumi F."/>
            <person name="Raudaskoski M."/>
            <person name="Salamov A."/>
            <person name="Schmutz J."/>
            <person name="Schwarze F.W.M.R."/>
            <person name="vanKuyk P.A."/>
            <person name="Horton J.S."/>
            <person name="Grigoriev I.V."/>
            <person name="Woesten H.A.B."/>
        </authorList>
    </citation>
    <scope>NUCLEOTIDE SEQUENCE [LARGE SCALE GENOMIC DNA]</scope>
    <source>
        <strain evidence="2">H4-8 / FGSC 9210</strain>
    </source>
</reference>
<protein>
    <submittedName>
        <fullName evidence="1">Uncharacterized protein</fullName>
    </submittedName>
</protein>
<accession>D8PMD1</accession>
<evidence type="ECO:0000313" key="1">
    <source>
        <dbReference type="EMBL" id="EFJ02116.1"/>
    </source>
</evidence>
<dbReference type="Proteomes" id="UP000007431">
    <property type="component" value="Unassembled WGS sequence"/>
</dbReference>
<dbReference type="InParanoid" id="D8PMD1"/>
<dbReference type="KEGG" id="scm:SCHCO_02567852"/>
<dbReference type="AlphaFoldDB" id="D8PMD1"/>
<evidence type="ECO:0000313" key="2">
    <source>
        <dbReference type="Proteomes" id="UP000007431"/>
    </source>
</evidence>
<feature type="non-terminal residue" evidence="1">
    <location>
        <position position="278"/>
    </location>
</feature>
<name>D8PMD1_SCHCM</name>
<organism evidence="2">
    <name type="scientific">Schizophyllum commune (strain H4-8 / FGSC 9210)</name>
    <name type="common">Split gill fungus</name>
    <dbReference type="NCBI Taxonomy" id="578458"/>
    <lineage>
        <taxon>Eukaryota</taxon>
        <taxon>Fungi</taxon>
        <taxon>Dikarya</taxon>
        <taxon>Basidiomycota</taxon>
        <taxon>Agaricomycotina</taxon>
        <taxon>Agaricomycetes</taxon>
        <taxon>Agaricomycetidae</taxon>
        <taxon>Agaricales</taxon>
        <taxon>Schizophyllaceae</taxon>
        <taxon>Schizophyllum</taxon>
    </lineage>
</organism>
<keyword evidence="2" id="KW-1185">Reference proteome</keyword>
<proteinExistence type="predicted"/>
<dbReference type="HOGENOM" id="CLU_078588_0_0_1"/>
<dbReference type="EMBL" id="GL377302">
    <property type="protein sequence ID" value="EFJ02116.1"/>
    <property type="molecule type" value="Genomic_DNA"/>
</dbReference>
<dbReference type="GeneID" id="9589557"/>
<sequence length="278" mass="32161">MFEAEQFFTFPPGSPSASRAYKDSQSKDLAVFSQWMLYFEPRVKLLNQRITVCDNLQARQALELSQDWARFEDAMKQLKLSRQSEQRLHEGALVLLRTLCQYWSNYHNAFEKRGPDVLLSPILRADMPNMIGWFSNLRIDAIVFEGHLTRGGRYPKYLEVFRHALCHRVRNKEELPSARFREIAAWKNRFSFMARCLLPDINDAGYMRDMRDPVTIGGAVGEHVMKDFFDAYTAQKTEAMVSYLVNSTTMIIDHCARLGMPDASAVQAVWAFIDRLSI</sequence>
<dbReference type="RefSeq" id="XP_003037018.1">
    <property type="nucleotide sequence ID" value="XM_003036972.1"/>
</dbReference>